<dbReference type="AlphaFoldDB" id="A0A437D8E2"/>
<dbReference type="Proteomes" id="UP000283210">
    <property type="component" value="Chromosome 6"/>
</dbReference>
<gene>
    <name evidence="1" type="ORF">OJAV_G00052050</name>
</gene>
<evidence type="ECO:0000313" key="1">
    <source>
        <dbReference type="EMBL" id="RVE71460.1"/>
    </source>
</evidence>
<protein>
    <submittedName>
        <fullName evidence="1">Uncharacterized protein</fullName>
    </submittedName>
</protein>
<sequence length="92" mass="10405">MTYFFPISRIVLVYPLVLPISQDALQSTWKIFLTTVVDLPWMRDPVIKNVTFNDNPGENGSAGKGFRLTGQNTEGQLQKNKKIVSIQHQEKG</sequence>
<dbReference type="EMBL" id="CM012442">
    <property type="protein sequence ID" value="RVE71460.1"/>
    <property type="molecule type" value="Genomic_DNA"/>
</dbReference>
<evidence type="ECO:0000313" key="2">
    <source>
        <dbReference type="Proteomes" id="UP000283210"/>
    </source>
</evidence>
<reference evidence="1 2" key="2">
    <citation type="submission" date="2019-01" db="EMBL/GenBank/DDBJ databases">
        <title>A chromosome length genome reference of the Java medaka (oryzias javanicus).</title>
        <authorList>
            <person name="Herpin A."/>
            <person name="Takehana Y."/>
            <person name="Naruse K."/>
            <person name="Ansai S."/>
            <person name="Kawaguchi M."/>
        </authorList>
    </citation>
    <scope>NUCLEOTIDE SEQUENCE [LARGE SCALE GENOMIC DNA]</scope>
    <source>
        <strain evidence="1">RS831</strain>
        <tissue evidence="1">Whole body</tissue>
    </source>
</reference>
<proteinExistence type="predicted"/>
<keyword evidence="2" id="KW-1185">Reference proteome</keyword>
<organism evidence="1 2">
    <name type="scientific">Oryzias javanicus</name>
    <name type="common">Javanese ricefish</name>
    <name type="synonym">Aplocheilus javanicus</name>
    <dbReference type="NCBI Taxonomy" id="123683"/>
    <lineage>
        <taxon>Eukaryota</taxon>
        <taxon>Metazoa</taxon>
        <taxon>Chordata</taxon>
        <taxon>Craniata</taxon>
        <taxon>Vertebrata</taxon>
        <taxon>Euteleostomi</taxon>
        <taxon>Actinopterygii</taxon>
        <taxon>Neopterygii</taxon>
        <taxon>Teleostei</taxon>
        <taxon>Neoteleostei</taxon>
        <taxon>Acanthomorphata</taxon>
        <taxon>Ovalentaria</taxon>
        <taxon>Atherinomorphae</taxon>
        <taxon>Beloniformes</taxon>
        <taxon>Adrianichthyidae</taxon>
        <taxon>Oryziinae</taxon>
        <taxon>Oryzias</taxon>
    </lineage>
</organism>
<name>A0A437D8E2_ORYJA</name>
<reference evidence="1 2" key="1">
    <citation type="submission" date="2018-11" db="EMBL/GenBank/DDBJ databases">
        <authorList>
            <person name="Lopez-Roques C."/>
            <person name="Donnadieu C."/>
            <person name="Bouchez O."/>
            <person name="Klopp C."/>
            <person name="Cabau C."/>
            <person name="Zahm M."/>
        </authorList>
    </citation>
    <scope>NUCLEOTIDE SEQUENCE [LARGE SCALE GENOMIC DNA]</scope>
    <source>
        <strain evidence="1">RS831</strain>
        <tissue evidence="1">Whole body</tissue>
    </source>
</reference>
<accession>A0A437D8E2</accession>